<dbReference type="Pfam" id="PF01420">
    <property type="entry name" value="Methylase_S"/>
    <property type="match status" value="1"/>
</dbReference>
<dbReference type="EMBL" id="VVYP01000007">
    <property type="protein sequence ID" value="KAA5464136.1"/>
    <property type="molecule type" value="Genomic_DNA"/>
</dbReference>
<keyword evidence="5" id="KW-0540">Nuclease</keyword>
<name>A0A6L3KVC2_9BACE</name>
<comment type="caution">
    <text evidence="5">The sequence shown here is derived from an EMBL/GenBank/DDBJ whole genome shotgun (WGS) entry which is preliminary data.</text>
</comment>
<dbReference type="Gene3D" id="3.90.220.20">
    <property type="entry name" value="DNA methylase specificity domains"/>
    <property type="match status" value="2"/>
</dbReference>
<dbReference type="CDD" id="cd17246">
    <property type="entry name" value="RMtype1_S_SonII-TRD2-CR2_like"/>
    <property type="match status" value="1"/>
</dbReference>
<dbReference type="InterPro" id="IPR044946">
    <property type="entry name" value="Restrct_endonuc_typeI_TRD_sf"/>
</dbReference>
<keyword evidence="3" id="KW-0238">DNA-binding</keyword>
<proteinExistence type="inferred from homology"/>
<protein>
    <submittedName>
        <fullName evidence="5">Restriction endonuclease subunit S</fullName>
    </submittedName>
</protein>
<dbReference type="Proteomes" id="UP000475905">
    <property type="component" value="Unassembled WGS sequence"/>
</dbReference>
<keyword evidence="2" id="KW-0680">Restriction system</keyword>
<evidence type="ECO:0000256" key="2">
    <source>
        <dbReference type="ARBA" id="ARBA00022747"/>
    </source>
</evidence>
<dbReference type="InterPro" id="IPR000055">
    <property type="entry name" value="Restrct_endonuc_typeI_TRD"/>
</dbReference>
<dbReference type="InterPro" id="IPR052021">
    <property type="entry name" value="Type-I_RS_S_subunit"/>
</dbReference>
<evidence type="ECO:0000313" key="6">
    <source>
        <dbReference type="Proteomes" id="UP000475905"/>
    </source>
</evidence>
<dbReference type="SUPFAM" id="SSF116734">
    <property type="entry name" value="DNA methylase specificity domain"/>
    <property type="match status" value="2"/>
</dbReference>
<evidence type="ECO:0000256" key="3">
    <source>
        <dbReference type="ARBA" id="ARBA00023125"/>
    </source>
</evidence>
<dbReference type="AlphaFoldDB" id="A0A6L3KVC2"/>
<reference evidence="5 6" key="1">
    <citation type="journal article" date="2019" name="Nat. Med.">
        <title>A library of human gut bacterial isolates paired with longitudinal multiomics data enables mechanistic microbiome research.</title>
        <authorList>
            <person name="Poyet M."/>
            <person name="Groussin M."/>
            <person name="Gibbons S.M."/>
            <person name="Avila-Pacheco J."/>
            <person name="Jiang X."/>
            <person name="Kearney S.M."/>
            <person name="Perrotta A.R."/>
            <person name="Berdy B."/>
            <person name="Zhao S."/>
            <person name="Lieberman T.D."/>
            <person name="Swanson P.K."/>
            <person name="Smith M."/>
            <person name="Roesemann S."/>
            <person name="Alexander J.E."/>
            <person name="Rich S.A."/>
            <person name="Livny J."/>
            <person name="Vlamakis H."/>
            <person name="Clish C."/>
            <person name="Bullock K."/>
            <person name="Deik A."/>
            <person name="Scott J."/>
            <person name="Pierce K.A."/>
            <person name="Xavier R.J."/>
            <person name="Alm E.J."/>
        </authorList>
    </citation>
    <scope>NUCLEOTIDE SEQUENCE [LARGE SCALE GENOMIC DNA]</scope>
    <source>
        <strain evidence="5 6">BIOML-A31</strain>
    </source>
</reference>
<feature type="domain" description="Type I restriction modification DNA specificity" evidence="4">
    <location>
        <begin position="39"/>
        <end position="191"/>
    </location>
</feature>
<keyword evidence="5" id="KW-0255">Endonuclease</keyword>
<dbReference type="GO" id="GO:0004519">
    <property type="term" value="F:endonuclease activity"/>
    <property type="evidence" value="ECO:0007669"/>
    <property type="project" value="UniProtKB-KW"/>
</dbReference>
<evidence type="ECO:0000256" key="1">
    <source>
        <dbReference type="ARBA" id="ARBA00010923"/>
    </source>
</evidence>
<dbReference type="GO" id="GO:0009307">
    <property type="term" value="P:DNA restriction-modification system"/>
    <property type="evidence" value="ECO:0007669"/>
    <property type="project" value="UniProtKB-KW"/>
</dbReference>
<keyword evidence="5" id="KW-0378">Hydrolase</keyword>
<dbReference type="GO" id="GO:0003677">
    <property type="term" value="F:DNA binding"/>
    <property type="evidence" value="ECO:0007669"/>
    <property type="project" value="UniProtKB-KW"/>
</dbReference>
<gene>
    <name evidence="5" type="ORF">F2Y36_07770</name>
</gene>
<comment type="similarity">
    <text evidence="1">Belongs to the type-I restriction system S methylase family.</text>
</comment>
<dbReference type="PANTHER" id="PTHR30408">
    <property type="entry name" value="TYPE-1 RESTRICTION ENZYME ECOKI SPECIFICITY PROTEIN"/>
    <property type="match status" value="1"/>
</dbReference>
<accession>A0A6L3KVC2</accession>
<organism evidence="5 6">
    <name type="scientific">Bacteroides caccae</name>
    <dbReference type="NCBI Taxonomy" id="47678"/>
    <lineage>
        <taxon>Bacteria</taxon>
        <taxon>Pseudomonadati</taxon>
        <taxon>Bacteroidota</taxon>
        <taxon>Bacteroidia</taxon>
        <taxon>Bacteroidales</taxon>
        <taxon>Bacteroidaceae</taxon>
        <taxon>Bacteroides</taxon>
    </lineage>
</organism>
<evidence type="ECO:0000259" key="4">
    <source>
        <dbReference type="Pfam" id="PF01420"/>
    </source>
</evidence>
<dbReference type="PANTHER" id="PTHR30408:SF13">
    <property type="entry name" value="TYPE I RESTRICTION ENZYME HINDI SPECIFICITY SUBUNIT"/>
    <property type="match status" value="1"/>
</dbReference>
<evidence type="ECO:0000313" key="5">
    <source>
        <dbReference type="EMBL" id="KAA5464136.1"/>
    </source>
</evidence>
<sequence length="432" mass="49696">MVKLTAKFSFMEEWNIIKAYDYCYNVTDGTHDSPKQTEFGKYLITSKHIKDNRIDFESAYKISEDDYNKIITRSKVDQWDIIISMIGAYCGFCCIESSKQTDYAIKNVGLLKVGNELKCKWLYYYLTSPHGKQQLSKLRSGSSQPYISLGALRNLDIPVPNENTMSDIVSVLSSLDSKIELNRRINDNLEQQAQALFKAWFVDFEPFKDGEFVDDDFGRRPYGWNVKPLKYLVEKVKSGDWGKDEQMGNHTMRTFCMRGADFPDIKEGSKGKMPIRYILEKNFREKTLCDGNVVVEISGGSPTQSTGRIVLIDKTFIADCDNALICTNFCKSLEIKESFSLFFYFLWQYLYDKKVMFIYENGSNGLKNLNINSLLERELFVIPPKEIISRFNLVVSLLLSKKQANGIEISRLASLRDTLLPKLMSGNMSFDY</sequence>